<dbReference type="InterPro" id="IPR001264">
    <property type="entry name" value="Glyco_trans_51"/>
</dbReference>
<dbReference type="EMBL" id="PISE01000008">
    <property type="protein sequence ID" value="PKG24964.1"/>
    <property type="molecule type" value="Genomic_DNA"/>
</dbReference>
<feature type="compositionally biased region" description="Low complexity" evidence="16">
    <location>
        <begin position="969"/>
        <end position="979"/>
    </location>
</feature>
<dbReference type="GO" id="GO:0030288">
    <property type="term" value="C:outer membrane-bounded periplasmic space"/>
    <property type="evidence" value="ECO:0007669"/>
    <property type="project" value="TreeGrafter"/>
</dbReference>
<dbReference type="Proteomes" id="UP000233375">
    <property type="component" value="Unassembled WGS sequence"/>
</dbReference>
<keyword evidence="1" id="KW-1003">Cell membrane</keyword>
<comment type="caution">
    <text evidence="19">The sequence shown here is derived from an EMBL/GenBank/DDBJ whole genome shotgun (WGS) entry which is preliminary data.</text>
</comment>
<evidence type="ECO:0000256" key="3">
    <source>
        <dbReference type="ARBA" id="ARBA00022670"/>
    </source>
</evidence>
<dbReference type="Pfam" id="PF00905">
    <property type="entry name" value="Transpeptidase"/>
    <property type="match status" value="1"/>
</dbReference>
<dbReference type="GO" id="GO:0008360">
    <property type="term" value="P:regulation of cell shape"/>
    <property type="evidence" value="ECO:0007669"/>
    <property type="project" value="UniProtKB-KW"/>
</dbReference>
<keyword evidence="9" id="KW-0573">Peptidoglycan synthesis</keyword>
<evidence type="ECO:0000256" key="11">
    <source>
        <dbReference type="ARBA" id="ARBA00023136"/>
    </source>
</evidence>
<keyword evidence="5 19" id="KW-0808">Transferase</keyword>
<evidence type="ECO:0000259" key="17">
    <source>
        <dbReference type="Pfam" id="PF00905"/>
    </source>
</evidence>
<gene>
    <name evidence="19" type="ORF">CWS01_03565</name>
</gene>
<feature type="domain" description="Glycosyl transferase family 51" evidence="18">
    <location>
        <begin position="106"/>
        <end position="290"/>
    </location>
</feature>
<evidence type="ECO:0000256" key="12">
    <source>
        <dbReference type="ARBA" id="ARBA00023268"/>
    </source>
</evidence>
<dbReference type="GO" id="GO:0006508">
    <property type="term" value="P:proteolysis"/>
    <property type="evidence" value="ECO:0007669"/>
    <property type="project" value="UniProtKB-KW"/>
</dbReference>
<dbReference type="Gene3D" id="3.40.710.10">
    <property type="entry name" value="DD-peptidase/beta-lactamase superfamily"/>
    <property type="match status" value="1"/>
</dbReference>
<comment type="catalytic activity">
    <reaction evidence="14">
        <text>Preferential cleavage: (Ac)2-L-Lys-D-Ala-|-D-Ala. Also transpeptidation of peptidyl-alanyl moieties that are N-acyl substituents of D-alanine.</text>
        <dbReference type="EC" id="3.4.16.4"/>
    </reaction>
</comment>
<accession>A0A2N0Z661</accession>
<evidence type="ECO:0000256" key="9">
    <source>
        <dbReference type="ARBA" id="ARBA00022984"/>
    </source>
</evidence>
<dbReference type="AlphaFoldDB" id="A0A2N0Z661"/>
<keyword evidence="20" id="KW-1185">Reference proteome</keyword>
<dbReference type="InterPro" id="IPR023346">
    <property type="entry name" value="Lysozyme-like_dom_sf"/>
</dbReference>
<protein>
    <submittedName>
        <fullName evidence="19">Peptidoglycan glycosyltransferase</fullName>
    </submittedName>
</protein>
<dbReference type="InterPro" id="IPR012338">
    <property type="entry name" value="Beta-lactam/transpept-like"/>
</dbReference>
<evidence type="ECO:0000256" key="1">
    <source>
        <dbReference type="ARBA" id="ARBA00022475"/>
    </source>
</evidence>
<evidence type="ECO:0000313" key="20">
    <source>
        <dbReference type="Proteomes" id="UP000233375"/>
    </source>
</evidence>
<keyword evidence="6" id="KW-0812">Transmembrane</keyword>
<evidence type="ECO:0000256" key="15">
    <source>
        <dbReference type="ARBA" id="ARBA00049902"/>
    </source>
</evidence>
<keyword evidence="4" id="KW-0328">Glycosyltransferase</keyword>
<evidence type="ECO:0000256" key="10">
    <source>
        <dbReference type="ARBA" id="ARBA00022989"/>
    </source>
</evidence>
<evidence type="ECO:0000256" key="14">
    <source>
        <dbReference type="ARBA" id="ARBA00034000"/>
    </source>
</evidence>
<dbReference type="Gene3D" id="3.90.1310.40">
    <property type="match status" value="1"/>
</dbReference>
<dbReference type="PANTHER" id="PTHR32282:SF32">
    <property type="entry name" value="PENICILLIN-BINDING PROTEIN 2A"/>
    <property type="match status" value="1"/>
</dbReference>
<dbReference type="OrthoDB" id="9766909at2"/>
<dbReference type="InterPro" id="IPR050396">
    <property type="entry name" value="Glycosyltr_51/Transpeptidase"/>
</dbReference>
<evidence type="ECO:0000256" key="7">
    <source>
        <dbReference type="ARBA" id="ARBA00022801"/>
    </source>
</evidence>
<keyword evidence="13" id="KW-0961">Cell wall biogenesis/degradation</keyword>
<dbReference type="Pfam" id="PF00912">
    <property type="entry name" value="Transgly"/>
    <property type="match status" value="1"/>
</dbReference>
<dbReference type="SUPFAM" id="SSF53955">
    <property type="entry name" value="Lysozyme-like"/>
    <property type="match status" value="1"/>
</dbReference>
<dbReference type="GO" id="GO:0071555">
    <property type="term" value="P:cell wall organization"/>
    <property type="evidence" value="ECO:0007669"/>
    <property type="project" value="UniProtKB-KW"/>
</dbReference>
<feature type="domain" description="Penicillin-binding protein transpeptidase" evidence="17">
    <location>
        <begin position="427"/>
        <end position="671"/>
    </location>
</feature>
<dbReference type="InterPro" id="IPR001460">
    <property type="entry name" value="PCN-bd_Tpept"/>
</dbReference>
<reference evidence="19 20" key="1">
    <citation type="journal article" date="2003" name="Int. J. Syst. Evol. Microbiol.">
        <title>Bacillus nealsonii sp. nov., isolated from a spacecraft-assembly facility, whose spores are gamma-radiation resistant.</title>
        <authorList>
            <person name="Venkateswaran K."/>
            <person name="Kempf M."/>
            <person name="Chen F."/>
            <person name="Satomi M."/>
            <person name="Nicholson W."/>
            <person name="Kern R."/>
        </authorList>
    </citation>
    <scope>NUCLEOTIDE SEQUENCE [LARGE SCALE GENOMIC DNA]</scope>
    <source>
        <strain evidence="19 20">FO-92</strain>
    </source>
</reference>
<organism evidence="19 20">
    <name type="scientific">Niallia nealsonii</name>
    <dbReference type="NCBI Taxonomy" id="115979"/>
    <lineage>
        <taxon>Bacteria</taxon>
        <taxon>Bacillati</taxon>
        <taxon>Bacillota</taxon>
        <taxon>Bacilli</taxon>
        <taxon>Bacillales</taxon>
        <taxon>Bacillaceae</taxon>
        <taxon>Niallia</taxon>
    </lineage>
</organism>
<dbReference type="GO" id="GO:0009002">
    <property type="term" value="F:serine-type D-Ala-D-Ala carboxypeptidase activity"/>
    <property type="evidence" value="ECO:0007669"/>
    <property type="project" value="UniProtKB-EC"/>
</dbReference>
<proteinExistence type="predicted"/>
<dbReference type="GO" id="GO:0009252">
    <property type="term" value="P:peptidoglycan biosynthetic process"/>
    <property type="evidence" value="ECO:0007669"/>
    <property type="project" value="UniProtKB-KW"/>
</dbReference>
<evidence type="ECO:0000256" key="4">
    <source>
        <dbReference type="ARBA" id="ARBA00022676"/>
    </source>
</evidence>
<dbReference type="Gene3D" id="1.10.3810.10">
    <property type="entry name" value="Biosynthetic peptidoglycan transglycosylase-like"/>
    <property type="match status" value="1"/>
</dbReference>
<name>A0A2N0Z661_9BACI</name>
<keyword evidence="7" id="KW-0378">Hydrolase</keyword>
<sequence length="1001" mass="111649">MYVILGGMIRMNDRSKWSNYWNIFRSFFANKKTVKKARLTYEVTWNLILLFIICLLIGGGFAAGVGAGYFASLVKEEPVRSYNTMKKDIYNYEETSEVYFANNVYLGKLPTDLEREEVKLKDVSPYLIDAVVSTEDQYFYEHNGVVPKSIMRALFQEVANTSSQSGGSTLTQQLIKNQILTNEVSFARKAKEILLALRLEKFFDKEEILEAYLNVSTFGRNSSGNNIAGVQAAANGIFGVDAKKLTLPQAAFIAGLPQSPFGYTPFTQEGKVKDNLEPGISRMKTVLSRMYKENKITKKEYEDASKYDITKDFIPAKESPTEKYPWLTYELEKRSTEIIAEMLAKKDGYSKEDLKKDDILLEQYTALADRQVHQNGYEIHSTINKKIYDKMQQVAKNFSLYGPSKTETVTNNETGKTETVAEPVETGAILIENKTGKIISFVGGRDHNREATNHATSAKRSNGSTMKPLLVYAPAIELNTLSPGSILPDLPLRLNPGSNKAWPTNYDMQYHGLVTARYALTKSYNVPAVKAYVDILPQKPAKYLDKMGFTSLKEGDYTNRATALGALETGVTVEENTNAYGTFANDGEFIDAYMIDKIIDKNGKVIYQHKVEPVEVFSPQTSYLTLDMMRDVISQGTAAAVKNRLKFQSDWAGKTGTAQNFTDSWFVATNPNVSFGVWTGYDTPKSLYTGGLSYSMRTNYLWADFMNAVYDINPDLVDPSENFKMPGGIVRRSICSVSGLLPSEGCSKAGLVTTDLFKSGTAPNKTDDSLIAGKVVQIGDQRYEALDSTPSEFTESGLMLNPDYLKKLFGVNISDSSSLVQNNPNWSKLATASKKMYDNGKTPSAIAITNSGKGIAWSKHNENDVIGYRIYKDGEKVGSKKAGETLYFNNGSGSYTVKAVDIAGRVSSSSNVIKIGETKKKEETKKDNTKEENKKETDKKNSQENKKEENKADNSNNKDKDKKTEETKNNTTNNQQKNNAENKKETTKQNEQQKEDNSNNE</sequence>
<evidence type="ECO:0000313" key="19">
    <source>
        <dbReference type="EMBL" id="PKG24964.1"/>
    </source>
</evidence>
<evidence type="ECO:0000256" key="16">
    <source>
        <dbReference type="SAM" id="MobiDB-lite"/>
    </source>
</evidence>
<evidence type="ECO:0000256" key="5">
    <source>
        <dbReference type="ARBA" id="ARBA00022679"/>
    </source>
</evidence>
<keyword evidence="11" id="KW-0472">Membrane</keyword>
<dbReference type="InterPro" id="IPR013783">
    <property type="entry name" value="Ig-like_fold"/>
</dbReference>
<dbReference type="PANTHER" id="PTHR32282">
    <property type="entry name" value="BINDING PROTEIN TRANSPEPTIDASE, PUTATIVE-RELATED"/>
    <property type="match status" value="1"/>
</dbReference>
<keyword evidence="12" id="KW-0511">Multifunctional enzyme</keyword>
<feature type="compositionally biased region" description="Basic and acidic residues" evidence="16">
    <location>
        <begin position="920"/>
        <end position="968"/>
    </location>
</feature>
<keyword evidence="8" id="KW-0133">Cell shape</keyword>
<comment type="catalytic activity">
    <reaction evidence="15">
        <text>[GlcNAc-(1-&gt;4)-Mur2Ac(oyl-L-Ala-gamma-D-Glu-L-Lys-D-Ala-D-Ala)](n)-di-trans,octa-cis-undecaprenyl diphosphate + beta-D-GlcNAc-(1-&gt;4)-Mur2Ac(oyl-L-Ala-gamma-D-Glu-L-Lys-D-Ala-D-Ala)-di-trans,octa-cis-undecaprenyl diphosphate = [GlcNAc-(1-&gt;4)-Mur2Ac(oyl-L-Ala-gamma-D-Glu-L-Lys-D-Ala-D-Ala)](n+1)-di-trans,octa-cis-undecaprenyl diphosphate + di-trans,octa-cis-undecaprenyl diphosphate + H(+)</text>
        <dbReference type="Rhea" id="RHEA:23708"/>
        <dbReference type="Rhea" id="RHEA-COMP:9602"/>
        <dbReference type="Rhea" id="RHEA-COMP:9603"/>
        <dbReference type="ChEBI" id="CHEBI:15378"/>
        <dbReference type="ChEBI" id="CHEBI:58405"/>
        <dbReference type="ChEBI" id="CHEBI:60033"/>
        <dbReference type="ChEBI" id="CHEBI:78435"/>
        <dbReference type="EC" id="2.4.99.28"/>
    </reaction>
</comment>
<keyword evidence="10" id="KW-1133">Transmembrane helix</keyword>
<dbReference type="SUPFAM" id="SSF56601">
    <property type="entry name" value="beta-lactamase/transpeptidase-like"/>
    <property type="match status" value="1"/>
</dbReference>
<feature type="region of interest" description="Disordered" evidence="16">
    <location>
        <begin position="920"/>
        <end position="1001"/>
    </location>
</feature>
<feature type="compositionally biased region" description="Basic and acidic residues" evidence="16">
    <location>
        <begin position="980"/>
        <end position="1001"/>
    </location>
</feature>
<evidence type="ECO:0000256" key="6">
    <source>
        <dbReference type="ARBA" id="ARBA00022692"/>
    </source>
</evidence>
<evidence type="ECO:0000256" key="8">
    <source>
        <dbReference type="ARBA" id="ARBA00022960"/>
    </source>
</evidence>
<keyword evidence="2" id="KW-0121">Carboxypeptidase</keyword>
<dbReference type="InterPro" id="IPR036950">
    <property type="entry name" value="PBP_transglycosylase"/>
</dbReference>
<evidence type="ECO:0000259" key="18">
    <source>
        <dbReference type="Pfam" id="PF00912"/>
    </source>
</evidence>
<dbReference type="Gene3D" id="2.60.40.10">
    <property type="entry name" value="Immunoglobulins"/>
    <property type="match status" value="1"/>
</dbReference>
<evidence type="ECO:0000256" key="13">
    <source>
        <dbReference type="ARBA" id="ARBA00023316"/>
    </source>
</evidence>
<dbReference type="GO" id="GO:0008955">
    <property type="term" value="F:peptidoglycan glycosyltransferase activity"/>
    <property type="evidence" value="ECO:0007669"/>
    <property type="project" value="UniProtKB-EC"/>
</dbReference>
<keyword evidence="3" id="KW-0645">Protease</keyword>
<dbReference type="GO" id="GO:0008658">
    <property type="term" value="F:penicillin binding"/>
    <property type="evidence" value="ECO:0007669"/>
    <property type="project" value="InterPro"/>
</dbReference>
<evidence type="ECO:0000256" key="2">
    <source>
        <dbReference type="ARBA" id="ARBA00022645"/>
    </source>
</evidence>